<dbReference type="STRING" id="1332264.BW730_17635"/>
<dbReference type="AlphaFoldDB" id="A0A1Q2CSF2"/>
<evidence type="ECO:0000313" key="3">
    <source>
        <dbReference type="Proteomes" id="UP000188145"/>
    </source>
</evidence>
<feature type="domain" description="HTH marR-type" evidence="1">
    <location>
        <begin position="1"/>
        <end position="56"/>
    </location>
</feature>
<name>A0A1Q2CSF2_9ACTN</name>
<dbReference type="KEGG" id="tes:BW730_17635"/>
<accession>A0A1Q2CSF2</accession>
<evidence type="ECO:0000259" key="1">
    <source>
        <dbReference type="Pfam" id="PF12802"/>
    </source>
</evidence>
<dbReference type="Gene3D" id="1.10.10.10">
    <property type="entry name" value="Winged helix-like DNA-binding domain superfamily/Winged helix DNA-binding domain"/>
    <property type="match status" value="1"/>
</dbReference>
<dbReference type="SUPFAM" id="SSF46785">
    <property type="entry name" value="Winged helix' DNA-binding domain"/>
    <property type="match status" value="1"/>
</dbReference>
<dbReference type="InterPro" id="IPR036388">
    <property type="entry name" value="WH-like_DNA-bd_sf"/>
</dbReference>
<dbReference type="InterPro" id="IPR036390">
    <property type="entry name" value="WH_DNA-bd_sf"/>
</dbReference>
<dbReference type="RefSeq" id="WP_145952956.1">
    <property type="nucleotide sequence ID" value="NZ_CP019606.1"/>
</dbReference>
<proteinExistence type="predicted"/>
<dbReference type="EMBL" id="CP019606">
    <property type="protein sequence ID" value="AQP49046.1"/>
    <property type="molecule type" value="Genomic_DNA"/>
</dbReference>
<dbReference type="InterPro" id="IPR000835">
    <property type="entry name" value="HTH_MarR-typ"/>
</dbReference>
<keyword evidence="3" id="KW-1185">Reference proteome</keyword>
<gene>
    <name evidence="2" type="ORF">BW730_17635</name>
</gene>
<reference evidence="3" key="1">
    <citation type="submission" date="2017-02" db="EMBL/GenBank/DDBJ databases">
        <title>Tessaracoccus aquaemaris sp. nov., isolated from the intestine of a Korean rockfish, Sebastes schlegelii, in a marine aquaculture pond.</title>
        <authorList>
            <person name="Tak E.J."/>
            <person name="Bae J.-W."/>
        </authorList>
    </citation>
    <scope>NUCLEOTIDE SEQUENCE [LARGE SCALE GENOMIC DNA]</scope>
    <source>
        <strain evidence="3">NSG39</strain>
    </source>
</reference>
<organism evidence="2 3">
    <name type="scientific">Tessaracoccus aquimaris</name>
    <dbReference type="NCBI Taxonomy" id="1332264"/>
    <lineage>
        <taxon>Bacteria</taxon>
        <taxon>Bacillati</taxon>
        <taxon>Actinomycetota</taxon>
        <taxon>Actinomycetes</taxon>
        <taxon>Propionibacteriales</taxon>
        <taxon>Propionibacteriaceae</taxon>
        <taxon>Tessaracoccus</taxon>
    </lineage>
</organism>
<evidence type="ECO:0000313" key="2">
    <source>
        <dbReference type="EMBL" id="AQP49046.1"/>
    </source>
</evidence>
<dbReference type="OrthoDB" id="3213352at2"/>
<protein>
    <recommendedName>
        <fullName evidence="1">HTH marR-type domain-containing protein</fullName>
    </recommendedName>
</protein>
<dbReference type="Pfam" id="PF12802">
    <property type="entry name" value="MarR_2"/>
    <property type="match status" value="1"/>
</dbReference>
<sequence>MNPAEARLLWLLSVDSPRTLRDVGEALELEQSTVNRQVNASIRSGLIQRHRGPDGRAFLVEPTPEGAAAFDADMRDLLGGYGAALRELGDRADEFLDLLDRFTAAYNRDKG</sequence>
<dbReference type="GO" id="GO:0003700">
    <property type="term" value="F:DNA-binding transcription factor activity"/>
    <property type="evidence" value="ECO:0007669"/>
    <property type="project" value="InterPro"/>
</dbReference>
<dbReference type="Proteomes" id="UP000188145">
    <property type="component" value="Chromosome"/>
</dbReference>